<dbReference type="Pfam" id="PF12333">
    <property type="entry name" value="Ipi1_N"/>
    <property type="match status" value="1"/>
</dbReference>
<dbReference type="EMBL" id="UYJE01008719">
    <property type="protein sequence ID" value="VDI66583.1"/>
    <property type="molecule type" value="Genomic_DNA"/>
</dbReference>
<proteinExistence type="inferred from homology"/>
<dbReference type="OrthoDB" id="361362at2759"/>
<reference evidence="7" key="1">
    <citation type="submission" date="2018-11" db="EMBL/GenBank/DDBJ databases">
        <authorList>
            <person name="Alioto T."/>
            <person name="Alioto T."/>
        </authorList>
    </citation>
    <scope>NUCLEOTIDE SEQUENCE</scope>
</reference>
<evidence type="ECO:0000256" key="1">
    <source>
        <dbReference type="ARBA" id="ARBA00004604"/>
    </source>
</evidence>
<evidence type="ECO:0000313" key="7">
    <source>
        <dbReference type="EMBL" id="VDI66583.1"/>
    </source>
</evidence>
<evidence type="ECO:0000313" key="8">
    <source>
        <dbReference type="Proteomes" id="UP000596742"/>
    </source>
</evidence>
<protein>
    <submittedName>
        <fullName evidence="7">Pre-rRNA-processing protein IPI1</fullName>
    </submittedName>
</protein>
<dbReference type="InterPro" id="IPR011989">
    <property type="entry name" value="ARM-like"/>
</dbReference>
<dbReference type="Pfam" id="PF25781">
    <property type="entry name" value="TPR_TEX10"/>
    <property type="match status" value="1"/>
</dbReference>
<evidence type="ECO:0000259" key="6">
    <source>
        <dbReference type="Pfam" id="PF25781"/>
    </source>
</evidence>
<comment type="subcellular location">
    <subcellularLocation>
        <location evidence="1">Nucleus</location>
        <location evidence="1">Nucleolus</location>
    </subcellularLocation>
    <subcellularLocation>
        <location evidence="2">Nucleus</location>
        <location evidence="2">Nucleoplasm</location>
    </subcellularLocation>
</comment>
<feature type="domain" description="TEX10-like TPR repeats" evidence="6">
    <location>
        <begin position="555"/>
        <end position="766"/>
    </location>
</feature>
<evidence type="ECO:0000259" key="5">
    <source>
        <dbReference type="Pfam" id="PF12333"/>
    </source>
</evidence>
<evidence type="ECO:0000256" key="3">
    <source>
        <dbReference type="ARBA" id="ARBA00006427"/>
    </source>
</evidence>
<dbReference type="PANTHER" id="PTHR16056">
    <property type="entry name" value="REGULATOR OF MICROTUBULE DYNAMICS PROTEIN"/>
    <property type="match status" value="1"/>
</dbReference>
<dbReference type="SUPFAM" id="SSF48371">
    <property type="entry name" value="ARM repeat"/>
    <property type="match status" value="1"/>
</dbReference>
<dbReference type="GO" id="GO:0071339">
    <property type="term" value="C:MLL1 complex"/>
    <property type="evidence" value="ECO:0007669"/>
    <property type="project" value="TreeGrafter"/>
</dbReference>
<evidence type="ECO:0000256" key="4">
    <source>
        <dbReference type="ARBA" id="ARBA00023242"/>
    </source>
</evidence>
<keyword evidence="8" id="KW-1185">Reference proteome</keyword>
<gene>
    <name evidence="7" type="ORF">MGAL_10B051857</name>
</gene>
<comment type="similarity">
    <text evidence="3">Belongs to the IPI1/TEX10 family.</text>
</comment>
<dbReference type="AlphaFoldDB" id="A0A8B6GNN2"/>
<comment type="caution">
    <text evidence="7">The sequence shown here is derived from an EMBL/GenBank/DDBJ whole genome shotgun (WGS) entry which is preliminary data.</text>
</comment>
<organism evidence="7 8">
    <name type="scientific">Mytilus galloprovincialis</name>
    <name type="common">Mediterranean mussel</name>
    <dbReference type="NCBI Taxonomy" id="29158"/>
    <lineage>
        <taxon>Eukaryota</taxon>
        <taxon>Metazoa</taxon>
        <taxon>Spiralia</taxon>
        <taxon>Lophotrochozoa</taxon>
        <taxon>Mollusca</taxon>
        <taxon>Bivalvia</taxon>
        <taxon>Autobranchia</taxon>
        <taxon>Pteriomorphia</taxon>
        <taxon>Mytilida</taxon>
        <taxon>Mytiloidea</taxon>
        <taxon>Mytilidae</taxon>
        <taxon>Mytilinae</taxon>
        <taxon>Mytilus</taxon>
    </lineage>
</organism>
<dbReference type="Gene3D" id="1.25.10.10">
    <property type="entry name" value="Leucine-rich Repeat Variant"/>
    <property type="match status" value="1"/>
</dbReference>
<accession>A0A8B6GNN2</accession>
<dbReference type="Proteomes" id="UP000596742">
    <property type="component" value="Unassembled WGS sequence"/>
</dbReference>
<name>A0A8B6GNN2_MYTGA</name>
<feature type="domain" description="Pre-rRNA-processing protein Ipi1 N-terminal" evidence="5">
    <location>
        <begin position="138"/>
        <end position="233"/>
    </location>
</feature>
<dbReference type="InterPro" id="IPR016024">
    <property type="entry name" value="ARM-type_fold"/>
</dbReference>
<evidence type="ECO:0000256" key="2">
    <source>
        <dbReference type="ARBA" id="ARBA00004642"/>
    </source>
</evidence>
<dbReference type="InterPro" id="IPR057949">
    <property type="entry name" value="TPR_TEX10"/>
</dbReference>
<keyword evidence="4" id="KW-0539">Nucleus</keyword>
<dbReference type="PANTHER" id="PTHR16056:SF2">
    <property type="entry name" value="TESTIS-EXPRESSED PROTEIN 10"/>
    <property type="match status" value="1"/>
</dbReference>
<dbReference type="InterPro" id="IPR024679">
    <property type="entry name" value="Ipi1_N"/>
</dbReference>
<sequence>MPKSRKTRNSKKDFQKVKFKVGKKIQKADNVTNISFHTRTIQVTQKIKTATATEPSSKRKLNAGELLNQFQHYSTTTRNDAVMGLRELLTLHPEAITQNLVTVIERTAQLFVDKDPVVRQSNIKLLKVLFKGVSDKYISPFFHIIGIHLCCAMTHIFEDIQSDSLQILDLLLDHFPRLVITNSNQILPNFIEQISRQRLGSKSSSSALSINPNLKMASHKWRAKVLTRLHKLLSAILENDTDASGKTSIVFVNQGIKSVTWEKDVITQIQPWPKHFISRWQQPAFVQRLQVNTVSQKNPGVSLSDEPGLKRFVQLIIPLLIECWIESSSIGAFTGKGLNALVTADSLPLRTSVVNVIQLLCQYVIKKYPSSMTYVAVDRSMENQCDESDNHLNIQNKIQKGWLRKNYFTDLKNHLMKDFPYSVHVAAKKKEKLDNQSMPDAVCNLNVAVCDIMTHFLSGEEDVKDKWEITVVKYLEDVISQNSQDRQRTRVVIEIINRLVRYSKTINVDSVVGVMIQKYKRSHPLSSDKKLLFNFFAGIVLHQEYKQKVGSDIIDTFMNSLPDLFIDMVSNNQEMANHILRVMKTAACQNCWILLQQLNKFICKTAENGDILKIDLHSQKSLLELVFYVPQLQKSSLKLYANLVRNEVFPIQSALYILQIIHHRYSKLDHTPNGDAEYISLMMSVLLGATDGEKEDRNGCEINEAAANSFLTESKQWERTLVLSEAVSSHLTQYGDKEQMIQILSGFLQKLDSSYTDSNLISLMVLSKQMEFYNYPVTSTLTGSLVPHFWAFCKKIIATRNILLNDSLDEFKNGCTSVLQKMVESVCCMENGLCLLVKILKETLHDKKANHLELKKVCQTGSLWICHYDHWIDRLKTPAHVIPEISTTVSLIQKSYPELREQQWWSDFSFLVSRLKI</sequence>